<sequence>MRQVLLSLACITTLLLPACSTGAKKMTLLDLNPENLSTTLPQLCREMAKKPTTDALARILGTAADDPDNEGMQLLITSAPAPYEQISVSVPAEASEIPAVKMAFKAGQGPSAAHLATILGPWREMPVEEHSLDLDQRLIVQKHGGYTCGIHAAVERPQAGAERGADHIRELYVSAAKF</sequence>
<evidence type="ECO:0000313" key="3">
    <source>
        <dbReference type="Proteomes" id="UP001232163"/>
    </source>
</evidence>
<organism evidence="2 3">
    <name type="scientific">Deinococcus enclensis</name>
    <dbReference type="NCBI Taxonomy" id="1049582"/>
    <lineage>
        <taxon>Bacteria</taxon>
        <taxon>Thermotogati</taxon>
        <taxon>Deinococcota</taxon>
        <taxon>Deinococci</taxon>
        <taxon>Deinococcales</taxon>
        <taxon>Deinococcaceae</taxon>
        <taxon>Deinococcus</taxon>
    </lineage>
</organism>
<keyword evidence="1" id="KW-0732">Signal</keyword>
<keyword evidence="3" id="KW-1185">Reference proteome</keyword>
<proteinExistence type="predicted"/>
<accession>A0ABT9MFB1</accession>
<reference evidence="2 3" key="1">
    <citation type="submission" date="2023-07" db="EMBL/GenBank/DDBJ databases">
        <title>Genomic Encyclopedia of Type Strains, Phase IV (KMG-IV): sequencing the most valuable type-strain genomes for metagenomic binning, comparative biology and taxonomic classification.</title>
        <authorList>
            <person name="Goeker M."/>
        </authorList>
    </citation>
    <scope>NUCLEOTIDE SEQUENCE [LARGE SCALE GENOMIC DNA]</scope>
    <source>
        <strain evidence="2 3">NIO-1023</strain>
    </source>
</reference>
<feature type="chain" id="PRO_5046903400" evidence="1">
    <location>
        <begin position="24"/>
        <end position="178"/>
    </location>
</feature>
<name>A0ABT9MFB1_9DEIO</name>
<dbReference type="EMBL" id="JAURUR010000010">
    <property type="protein sequence ID" value="MDP9765283.1"/>
    <property type="molecule type" value="Genomic_DNA"/>
</dbReference>
<protein>
    <submittedName>
        <fullName evidence="2">Uncharacterized protein</fullName>
    </submittedName>
</protein>
<dbReference type="Proteomes" id="UP001232163">
    <property type="component" value="Unassembled WGS sequence"/>
</dbReference>
<evidence type="ECO:0000256" key="1">
    <source>
        <dbReference type="SAM" id="SignalP"/>
    </source>
</evidence>
<dbReference type="RefSeq" id="WP_307467090.1">
    <property type="nucleotide sequence ID" value="NZ_JAURUR010000010.1"/>
</dbReference>
<comment type="caution">
    <text evidence="2">The sequence shown here is derived from an EMBL/GenBank/DDBJ whole genome shotgun (WGS) entry which is preliminary data.</text>
</comment>
<evidence type="ECO:0000313" key="2">
    <source>
        <dbReference type="EMBL" id="MDP9765283.1"/>
    </source>
</evidence>
<feature type="signal peptide" evidence="1">
    <location>
        <begin position="1"/>
        <end position="23"/>
    </location>
</feature>
<gene>
    <name evidence="2" type="ORF">QO006_002731</name>
</gene>